<dbReference type="InterPro" id="IPR002347">
    <property type="entry name" value="SDR_fam"/>
</dbReference>
<dbReference type="EMBL" id="WBUI01000004">
    <property type="protein sequence ID" value="KAB2934038.1"/>
    <property type="molecule type" value="Genomic_DNA"/>
</dbReference>
<evidence type="ECO:0000313" key="4">
    <source>
        <dbReference type="Proteomes" id="UP000460298"/>
    </source>
</evidence>
<dbReference type="PRINTS" id="PR00080">
    <property type="entry name" value="SDRFAMILY"/>
</dbReference>
<dbReference type="RefSeq" id="WP_002770663.1">
    <property type="nucleotide sequence ID" value="NZ_JQDG01000020.1"/>
</dbReference>
<reference evidence="3 4" key="1">
    <citation type="submission" date="2019-10" db="EMBL/GenBank/DDBJ databases">
        <title>Extracellular Electron Transfer in a Candidatus Methanoperedens spp. Enrichment Culture.</title>
        <authorList>
            <person name="Berger S."/>
            <person name="Rangel Shaw D."/>
            <person name="Berben T."/>
            <person name="In 'T Zandt M."/>
            <person name="Frank J."/>
            <person name="Reimann J."/>
            <person name="Jetten M.S.M."/>
            <person name="Welte C.U."/>
        </authorList>
    </citation>
    <scope>NUCLEOTIDE SEQUENCE [LARGE SCALE GENOMIC DNA]</scope>
    <source>
        <strain evidence="3">SB12</strain>
    </source>
</reference>
<evidence type="ECO:0000256" key="1">
    <source>
        <dbReference type="ARBA" id="ARBA00006484"/>
    </source>
</evidence>
<comment type="similarity">
    <text evidence="1">Belongs to the short-chain dehydrogenases/reductases (SDR) family.</text>
</comment>
<gene>
    <name evidence="3" type="ORF">F9K24_06115</name>
</gene>
<dbReference type="PROSITE" id="PS00061">
    <property type="entry name" value="ADH_SHORT"/>
    <property type="match status" value="1"/>
</dbReference>
<dbReference type="InterPro" id="IPR050259">
    <property type="entry name" value="SDR"/>
</dbReference>
<dbReference type="PRINTS" id="PR00081">
    <property type="entry name" value="GDHRDH"/>
</dbReference>
<sequence>MEQKIALVTGAGRGIGAAIARELGRKGFLVGIHYNSSSATAEKLKEEIGNAFLIQADISTIEGCDKIYNEIKARPEPLEVLVNNAGAVKDNPLFQASVEEFEMMVDLNMKATWYLTKRLMRLMIRNRSGRIVNISSIIGSQGNPTQSVYGMTKAAIDNFTKVAAMEMADYGILVNSVAPGFIETDMTKDLSEEHKKVILDRIPLRRIGRPEEIAEVVGFLSTSGTYITGTVIHVNGGMYGG</sequence>
<dbReference type="GO" id="GO:0016491">
    <property type="term" value="F:oxidoreductase activity"/>
    <property type="evidence" value="ECO:0007669"/>
    <property type="project" value="UniProtKB-KW"/>
</dbReference>
<dbReference type="AlphaFoldDB" id="A0A833H3A7"/>
<evidence type="ECO:0000256" key="2">
    <source>
        <dbReference type="ARBA" id="ARBA00023002"/>
    </source>
</evidence>
<dbReference type="InterPro" id="IPR036291">
    <property type="entry name" value="NAD(P)-bd_dom_sf"/>
</dbReference>
<dbReference type="OrthoDB" id="9803333at2"/>
<protein>
    <submittedName>
        <fullName evidence="3">3-oxoacyl-ACP reductase FabG</fullName>
    </submittedName>
</protein>
<dbReference type="Pfam" id="PF13561">
    <property type="entry name" value="adh_short_C2"/>
    <property type="match status" value="1"/>
</dbReference>
<dbReference type="PANTHER" id="PTHR42879:SF2">
    <property type="entry name" value="3-OXOACYL-[ACYL-CARRIER-PROTEIN] REDUCTASE FABG"/>
    <property type="match status" value="1"/>
</dbReference>
<keyword evidence="2" id="KW-0560">Oxidoreductase</keyword>
<dbReference type="Gene3D" id="3.40.50.720">
    <property type="entry name" value="NAD(P)-binding Rossmann-like Domain"/>
    <property type="match status" value="1"/>
</dbReference>
<dbReference type="InterPro" id="IPR020904">
    <property type="entry name" value="Sc_DH/Rdtase_CS"/>
</dbReference>
<organism evidence="3 4">
    <name type="scientific">Leptonema illini</name>
    <dbReference type="NCBI Taxonomy" id="183"/>
    <lineage>
        <taxon>Bacteria</taxon>
        <taxon>Pseudomonadati</taxon>
        <taxon>Spirochaetota</taxon>
        <taxon>Spirochaetia</taxon>
        <taxon>Leptospirales</taxon>
        <taxon>Leptospiraceae</taxon>
        <taxon>Leptonema</taxon>
    </lineage>
</organism>
<dbReference type="FunFam" id="3.40.50.720:FF:000173">
    <property type="entry name" value="3-oxoacyl-[acyl-carrier protein] reductase"/>
    <property type="match status" value="1"/>
</dbReference>
<proteinExistence type="inferred from homology"/>
<dbReference type="SUPFAM" id="SSF51735">
    <property type="entry name" value="NAD(P)-binding Rossmann-fold domains"/>
    <property type="match status" value="1"/>
</dbReference>
<evidence type="ECO:0000313" key="3">
    <source>
        <dbReference type="EMBL" id="KAB2934038.1"/>
    </source>
</evidence>
<name>A0A833H3A7_9LEPT</name>
<comment type="caution">
    <text evidence="3">The sequence shown here is derived from an EMBL/GenBank/DDBJ whole genome shotgun (WGS) entry which is preliminary data.</text>
</comment>
<dbReference type="Proteomes" id="UP000460298">
    <property type="component" value="Unassembled WGS sequence"/>
</dbReference>
<accession>A0A833H3A7</accession>
<dbReference type="GO" id="GO:0032787">
    <property type="term" value="P:monocarboxylic acid metabolic process"/>
    <property type="evidence" value="ECO:0007669"/>
    <property type="project" value="UniProtKB-ARBA"/>
</dbReference>
<dbReference type="PANTHER" id="PTHR42879">
    <property type="entry name" value="3-OXOACYL-(ACYL-CARRIER-PROTEIN) REDUCTASE"/>
    <property type="match status" value="1"/>
</dbReference>